<dbReference type="KEGG" id="dci:113468524"/>
<keyword evidence="3" id="KW-1185">Reference proteome</keyword>
<dbReference type="Proteomes" id="UP000079169">
    <property type="component" value="Unplaced"/>
</dbReference>
<feature type="region of interest" description="Disordered" evidence="2">
    <location>
        <begin position="144"/>
        <end position="163"/>
    </location>
</feature>
<dbReference type="AlphaFoldDB" id="A0A3Q0J3M6"/>
<evidence type="ECO:0000313" key="3">
    <source>
        <dbReference type="Proteomes" id="UP000079169"/>
    </source>
</evidence>
<dbReference type="PaxDb" id="121845-A0A3Q0J3M6"/>
<feature type="coiled-coil region" evidence="1">
    <location>
        <begin position="80"/>
        <end position="107"/>
    </location>
</feature>
<accession>A0A3Q0J3M6</accession>
<evidence type="ECO:0000256" key="2">
    <source>
        <dbReference type="SAM" id="MobiDB-lite"/>
    </source>
</evidence>
<evidence type="ECO:0000313" key="4">
    <source>
        <dbReference type="RefSeq" id="XP_026681290.1"/>
    </source>
</evidence>
<dbReference type="STRING" id="121845.A0A3Q0J3M6"/>
<dbReference type="GeneID" id="113468524"/>
<dbReference type="RefSeq" id="XP_026681290.1">
    <property type="nucleotide sequence ID" value="XM_026825489.1"/>
</dbReference>
<gene>
    <name evidence="4" type="primary">LOC113468524</name>
</gene>
<protein>
    <submittedName>
        <fullName evidence="4">Mediator of RNA polymerase II transcription subunit 12-like</fullName>
    </submittedName>
</protein>
<evidence type="ECO:0000256" key="1">
    <source>
        <dbReference type="SAM" id="Coils"/>
    </source>
</evidence>
<organism evidence="3 4">
    <name type="scientific">Diaphorina citri</name>
    <name type="common">Asian citrus psyllid</name>
    <dbReference type="NCBI Taxonomy" id="121845"/>
    <lineage>
        <taxon>Eukaryota</taxon>
        <taxon>Metazoa</taxon>
        <taxon>Ecdysozoa</taxon>
        <taxon>Arthropoda</taxon>
        <taxon>Hexapoda</taxon>
        <taxon>Insecta</taxon>
        <taxon>Pterygota</taxon>
        <taxon>Neoptera</taxon>
        <taxon>Paraneoptera</taxon>
        <taxon>Hemiptera</taxon>
        <taxon>Sternorrhyncha</taxon>
        <taxon>Psylloidea</taxon>
        <taxon>Psyllidae</taxon>
        <taxon>Diaphorininae</taxon>
        <taxon>Diaphorina</taxon>
    </lineage>
</organism>
<sequence>MDRELKSQQAKQTVRELEEGLETWQDHVMLMQWDALRRSEANAQLLLANRRLRVECENKERMLQHSRRYRERKVDEARKLRGIIDEIRNKEDKIKRLQRTREREVTECRLRAHSAAELREQIRNTLTPETFDRKVSRVNMELRVSSRPPSASPTLMRSHIRLG</sequence>
<proteinExistence type="predicted"/>
<keyword evidence="1" id="KW-0175">Coiled coil</keyword>
<name>A0A3Q0J3M6_DIACI</name>
<reference evidence="4" key="1">
    <citation type="submission" date="2025-08" db="UniProtKB">
        <authorList>
            <consortium name="RefSeq"/>
        </authorList>
    </citation>
    <scope>IDENTIFICATION</scope>
</reference>